<dbReference type="EMBL" id="CP058322">
    <property type="protein sequence ID" value="QLD24058.1"/>
    <property type="molecule type" value="Genomic_DNA"/>
</dbReference>
<dbReference type="SMART" id="SM00382">
    <property type="entry name" value="AAA"/>
    <property type="match status" value="1"/>
</dbReference>
<dbReference type="GO" id="GO:0016020">
    <property type="term" value="C:membrane"/>
    <property type="evidence" value="ECO:0007669"/>
    <property type="project" value="InterPro"/>
</dbReference>
<dbReference type="Gene3D" id="3.40.50.300">
    <property type="entry name" value="P-loop containing nucleotide triphosphate hydrolases"/>
    <property type="match status" value="1"/>
</dbReference>
<keyword evidence="1" id="KW-0813">Transport</keyword>
<keyword evidence="2" id="KW-0547">Nucleotide-binding</keyword>
<dbReference type="CDD" id="cd03225">
    <property type="entry name" value="ABC_cobalt_CbiO_domain1"/>
    <property type="match status" value="1"/>
</dbReference>
<dbReference type="InterPro" id="IPR003439">
    <property type="entry name" value="ABC_transporter-like_ATP-bd"/>
</dbReference>
<accession>A0A7H8XHW4</accession>
<proteinExistence type="predicted"/>
<evidence type="ECO:0000256" key="2">
    <source>
        <dbReference type="ARBA" id="ARBA00022741"/>
    </source>
</evidence>
<dbReference type="Proteomes" id="UP000509335">
    <property type="component" value="Chromosome"/>
</dbReference>
<name>A0A7H8XHW4_9ACTN</name>
<evidence type="ECO:0000313" key="5">
    <source>
        <dbReference type="EMBL" id="QLD24058.1"/>
    </source>
</evidence>
<organism evidence="5 6">
    <name type="scientific">Micromonospora carbonacea</name>
    <dbReference type="NCBI Taxonomy" id="47853"/>
    <lineage>
        <taxon>Bacteria</taxon>
        <taxon>Bacillati</taxon>
        <taxon>Actinomycetota</taxon>
        <taxon>Actinomycetes</taxon>
        <taxon>Micromonosporales</taxon>
        <taxon>Micromonosporaceae</taxon>
        <taxon>Micromonospora</taxon>
    </lineage>
</organism>
<dbReference type="PANTHER" id="PTHR43158:SF2">
    <property type="entry name" value="SKFA PEPTIDE EXPORT ATP-BINDING PROTEIN SKFE"/>
    <property type="match status" value="1"/>
</dbReference>
<dbReference type="GO" id="GO:0022857">
    <property type="term" value="F:transmembrane transporter activity"/>
    <property type="evidence" value="ECO:0007669"/>
    <property type="project" value="UniProtKB-ARBA"/>
</dbReference>
<dbReference type="Pfam" id="PF00005">
    <property type="entry name" value="ABC_tran"/>
    <property type="match status" value="1"/>
</dbReference>
<gene>
    <name evidence="5" type="ORF">HXZ27_07385</name>
</gene>
<dbReference type="AlphaFoldDB" id="A0A7H8XHW4"/>
<dbReference type="InterPro" id="IPR027417">
    <property type="entry name" value="P-loop_NTPase"/>
</dbReference>
<dbReference type="SUPFAM" id="SSF52540">
    <property type="entry name" value="P-loop containing nucleoside triphosphate hydrolases"/>
    <property type="match status" value="1"/>
</dbReference>
<dbReference type="InterPro" id="IPR003593">
    <property type="entry name" value="AAA+_ATPase"/>
</dbReference>
<reference evidence="5 6" key="1">
    <citation type="submission" date="2020-07" db="EMBL/GenBank/DDBJ databases">
        <title>A bifunctional nitrone conjugated secondary metabolite targeting the ribosome.</title>
        <authorList>
            <person name="Limbrick E.M."/>
            <person name="Graf M."/>
            <person name="Derewacz D.K."/>
            <person name="Nguyen F."/>
            <person name="Spraggins J.M."/>
            <person name="Wieland M."/>
            <person name="Ynigez-Gutierrez A.E."/>
            <person name="Reisman B.J."/>
            <person name="Zinshteyn B."/>
            <person name="McCulloch K."/>
            <person name="Iverson T.M."/>
            <person name="Green R."/>
            <person name="Wilson D.N."/>
            <person name="Bachmann B.O."/>
        </authorList>
    </citation>
    <scope>NUCLEOTIDE SEQUENCE [LARGE SCALE GENOMIC DNA]</scope>
    <source>
        <strain evidence="6">aurantiaca</strain>
    </source>
</reference>
<evidence type="ECO:0000256" key="3">
    <source>
        <dbReference type="ARBA" id="ARBA00022840"/>
    </source>
</evidence>
<protein>
    <submittedName>
        <fullName evidence="5">ABC transporter ATP-binding protein</fullName>
    </submittedName>
</protein>
<dbReference type="PANTHER" id="PTHR43158">
    <property type="entry name" value="SKFA PEPTIDE EXPORT ATP-BINDING PROTEIN SKFE"/>
    <property type="match status" value="1"/>
</dbReference>
<dbReference type="KEGG" id="mcab:HXZ27_07385"/>
<feature type="domain" description="ABC transporter" evidence="4">
    <location>
        <begin position="42"/>
        <end position="282"/>
    </location>
</feature>
<sequence length="297" mass="31157">MDAARGGRCGGAWLDGRVTGDLIPGAPAAAPAASPVDADLVVSLDGVAVRRSGAALLHDVHWRVELDERWVVLGPNGAGKTTLLNLAAGRLHPTTGVAHVLGERIGRTDINELRTRIGLSTAALAGQVPAEELVTDAVVTAAWSVVGRWRESYDPADEARARALLGQLGVGHLADRAFGTLSEGERKRVQIARALMTDPELLLLDEPAAGLDLGGREDLVARLAELAADPDAPALVLVTHHVEEIPPGFTHALLLREGVVVAQGLLGDTLTADNLAKTFGLPLTVERHGDRWTARSA</sequence>
<evidence type="ECO:0000259" key="4">
    <source>
        <dbReference type="PROSITE" id="PS50893"/>
    </source>
</evidence>
<dbReference type="GO" id="GO:0016887">
    <property type="term" value="F:ATP hydrolysis activity"/>
    <property type="evidence" value="ECO:0007669"/>
    <property type="project" value="InterPro"/>
</dbReference>
<dbReference type="GO" id="GO:0005524">
    <property type="term" value="F:ATP binding"/>
    <property type="evidence" value="ECO:0007669"/>
    <property type="project" value="UniProtKB-KW"/>
</dbReference>
<evidence type="ECO:0000256" key="1">
    <source>
        <dbReference type="ARBA" id="ARBA00022448"/>
    </source>
</evidence>
<dbReference type="FunFam" id="3.40.50.300:FF:001031">
    <property type="entry name" value="Iron ABC transporter ATP-binding protein"/>
    <property type="match status" value="1"/>
</dbReference>
<dbReference type="InterPro" id="IPR015856">
    <property type="entry name" value="ABC_transpr_CbiO/EcfA_su"/>
</dbReference>
<keyword evidence="3 5" id="KW-0067">ATP-binding</keyword>
<dbReference type="PROSITE" id="PS50893">
    <property type="entry name" value="ABC_TRANSPORTER_2"/>
    <property type="match status" value="1"/>
</dbReference>
<evidence type="ECO:0000313" key="6">
    <source>
        <dbReference type="Proteomes" id="UP000509335"/>
    </source>
</evidence>